<dbReference type="Gene3D" id="3.50.50.60">
    <property type="entry name" value="FAD/NAD(P)-binding domain"/>
    <property type="match status" value="1"/>
</dbReference>
<feature type="active site" description="Proton donor" evidence="3">
    <location>
        <position position="530"/>
    </location>
</feature>
<evidence type="ECO:0000259" key="5">
    <source>
        <dbReference type="Pfam" id="PF00732"/>
    </source>
</evidence>
<keyword evidence="2" id="KW-0325">Glycoprotein</keyword>
<dbReference type="GO" id="GO:0050660">
    <property type="term" value="F:flavin adenine dinucleotide binding"/>
    <property type="evidence" value="ECO:0007669"/>
    <property type="project" value="InterPro"/>
</dbReference>
<comment type="cofactor">
    <cofactor evidence="4">
        <name>FAD</name>
        <dbReference type="ChEBI" id="CHEBI:57692"/>
    </cofactor>
</comment>
<dbReference type="InterPro" id="IPR000172">
    <property type="entry name" value="GMC_OxRdtase_N"/>
</dbReference>
<evidence type="ECO:0000256" key="3">
    <source>
        <dbReference type="PIRSR" id="PIRSR000137-1"/>
    </source>
</evidence>
<keyword evidence="4" id="KW-0285">Flavoprotein</keyword>
<dbReference type="PANTHER" id="PTHR11552:SF138">
    <property type="entry name" value="DEHYDROGENASE PKFF-RELATED"/>
    <property type="match status" value="1"/>
</dbReference>
<evidence type="ECO:0000313" key="7">
    <source>
        <dbReference type="EMBL" id="KAF2174276.1"/>
    </source>
</evidence>
<dbReference type="Gene3D" id="3.30.560.10">
    <property type="entry name" value="Glucose Oxidase, domain 3"/>
    <property type="match status" value="1"/>
</dbReference>
<reference evidence="7" key="1">
    <citation type="journal article" date="2020" name="Stud. Mycol.">
        <title>101 Dothideomycetes genomes: a test case for predicting lifestyles and emergence of pathogens.</title>
        <authorList>
            <person name="Haridas S."/>
            <person name="Albert R."/>
            <person name="Binder M."/>
            <person name="Bloem J."/>
            <person name="Labutti K."/>
            <person name="Salamov A."/>
            <person name="Andreopoulos B."/>
            <person name="Baker S."/>
            <person name="Barry K."/>
            <person name="Bills G."/>
            <person name="Bluhm B."/>
            <person name="Cannon C."/>
            <person name="Castanera R."/>
            <person name="Culley D."/>
            <person name="Daum C."/>
            <person name="Ezra D."/>
            <person name="Gonzalez J."/>
            <person name="Henrissat B."/>
            <person name="Kuo A."/>
            <person name="Liang C."/>
            <person name="Lipzen A."/>
            <person name="Lutzoni F."/>
            <person name="Magnuson J."/>
            <person name="Mondo S."/>
            <person name="Nolan M."/>
            <person name="Ohm R."/>
            <person name="Pangilinan J."/>
            <person name="Park H.-J."/>
            <person name="Ramirez L."/>
            <person name="Alfaro M."/>
            <person name="Sun H."/>
            <person name="Tritt A."/>
            <person name="Yoshinaga Y."/>
            <person name="Zwiers L.-H."/>
            <person name="Turgeon B."/>
            <person name="Goodwin S."/>
            <person name="Spatafora J."/>
            <person name="Crous P."/>
            <person name="Grigoriev I."/>
        </authorList>
    </citation>
    <scope>NUCLEOTIDE SEQUENCE</scope>
    <source>
        <strain evidence="7">ATCC 36951</strain>
    </source>
</reference>
<comment type="similarity">
    <text evidence="1">Belongs to the GMC oxidoreductase family.</text>
</comment>
<dbReference type="GO" id="GO:0016614">
    <property type="term" value="F:oxidoreductase activity, acting on CH-OH group of donors"/>
    <property type="evidence" value="ECO:0007669"/>
    <property type="project" value="InterPro"/>
</dbReference>
<sequence length="597" mass="64688">NFGVPDLNATYDYVIVGGGTAGLAIAGRLAEDPSKTIAVVEAGSFYEITNGNLSQIPGDDIYFAGKSPQDYNHLVDWGFVTTPQAGANGQVIHYARDKTFGGCSARNFLGYQRGTRASYQMWADQVDDQSYTFDNILPYFKKSLHFTPPNQSPGYRAANSTPQYDESSLGQGGPLQIGFPNYAQAISSWFQKALDIIGVHPINGLTSGELIGSAYCLDTLDPATSERTTSYTAFLRPALERRQQNFYVYPNTLAHRIVFNGTKAQGVVVSSQGGEYTLTAAEEVILSAGVFQSPQLLMRSGVGPCHDLESLGIDCVVDLPRVGQNMWDHILFGPSYQVNVDTASIVARPGYIFKANEQYTANGTGILSSPGADFLAWEKVPTFLRQNVSQQAIADLATFPDDWPELEYISVGAYFGDSQNFVTGGPKDQALGKNYATLAMGLVAPLSRGNVSINSSDPASPPLINPNWFTHPTDQEVGIAAYKRARAAFTAEPMIQNNITIGQEYFPGTNVSSDADILEQIKNTFTLLYHAAGTCKMGTVDDSMAVVDSQARVYGLQNLRVVDSSAFPFLPPGHPQATVYMLAEKIADDIHQQRGCV</sequence>
<dbReference type="AlphaFoldDB" id="A0A6A6D9F2"/>
<name>A0A6A6D9F2_ZASCE</name>
<dbReference type="PANTHER" id="PTHR11552">
    <property type="entry name" value="GLUCOSE-METHANOL-CHOLINE GMC OXIDOREDUCTASE"/>
    <property type="match status" value="1"/>
</dbReference>
<dbReference type="InterPro" id="IPR036188">
    <property type="entry name" value="FAD/NAD-bd_sf"/>
</dbReference>
<dbReference type="EMBL" id="ML993579">
    <property type="protein sequence ID" value="KAF2174276.1"/>
    <property type="molecule type" value="Genomic_DNA"/>
</dbReference>
<evidence type="ECO:0000259" key="6">
    <source>
        <dbReference type="Pfam" id="PF05199"/>
    </source>
</evidence>
<feature type="non-terminal residue" evidence="7">
    <location>
        <position position="1"/>
    </location>
</feature>
<protein>
    <submittedName>
        <fullName evidence="7">GMC oxidoreductase</fullName>
    </submittedName>
</protein>
<dbReference type="PIRSF" id="PIRSF000137">
    <property type="entry name" value="Alcohol_oxidase"/>
    <property type="match status" value="1"/>
</dbReference>
<keyword evidence="4" id="KW-0274">FAD</keyword>
<dbReference type="InterPro" id="IPR007867">
    <property type="entry name" value="GMC_OxRtase_C"/>
</dbReference>
<accession>A0A6A6D9F2</accession>
<proteinExistence type="inferred from homology"/>
<dbReference type="RefSeq" id="XP_033675165.1">
    <property type="nucleotide sequence ID" value="XM_033810377.1"/>
</dbReference>
<dbReference type="Proteomes" id="UP000799537">
    <property type="component" value="Unassembled WGS sequence"/>
</dbReference>
<dbReference type="SUPFAM" id="SSF51905">
    <property type="entry name" value="FAD/NAD(P)-binding domain"/>
    <property type="match status" value="1"/>
</dbReference>
<dbReference type="Pfam" id="PF05199">
    <property type="entry name" value="GMC_oxred_C"/>
    <property type="match status" value="1"/>
</dbReference>
<dbReference type="GO" id="GO:0044550">
    <property type="term" value="P:secondary metabolite biosynthetic process"/>
    <property type="evidence" value="ECO:0007669"/>
    <property type="project" value="TreeGrafter"/>
</dbReference>
<evidence type="ECO:0000256" key="4">
    <source>
        <dbReference type="PIRSR" id="PIRSR000137-2"/>
    </source>
</evidence>
<dbReference type="InterPro" id="IPR012132">
    <property type="entry name" value="GMC_OxRdtase"/>
</dbReference>
<feature type="domain" description="Glucose-methanol-choline oxidoreductase C-terminal" evidence="6">
    <location>
        <begin position="445"/>
        <end position="583"/>
    </location>
</feature>
<feature type="binding site" evidence="4">
    <location>
        <begin position="575"/>
        <end position="576"/>
    </location>
    <ligand>
        <name>FAD</name>
        <dbReference type="ChEBI" id="CHEBI:57692"/>
    </ligand>
</feature>
<keyword evidence="8" id="KW-1185">Reference proteome</keyword>
<evidence type="ECO:0000256" key="2">
    <source>
        <dbReference type="ARBA" id="ARBA00023180"/>
    </source>
</evidence>
<evidence type="ECO:0000313" key="8">
    <source>
        <dbReference type="Proteomes" id="UP000799537"/>
    </source>
</evidence>
<feature type="domain" description="Glucose-methanol-choline oxidoreductase N-terminal" evidence="5">
    <location>
        <begin position="11"/>
        <end position="330"/>
    </location>
</feature>
<feature type="active site" description="Proton acceptor" evidence="3">
    <location>
        <position position="574"/>
    </location>
</feature>
<gene>
    <name evidence="7" type="ORF">M409DRAFT_35334</name>
</gene>
<dbReference type="OrthoDB" id="269227at2759"/>
<evidence type="ECO:0000256" key="1">
    <source>
        <dbReference type="ARBA" id="ARBA00010790"/>
    </source>
</evidence>
<dbReference type="GeneID" id="54563649"/>
<organism evidence="7 8">
    <name type="scientific">Zasmidium cellare ATCC 36951</name>
    <dbReference type="NCBI Taxonomy" id="1080233"/>
    <lineage>
        <taxon>Eukaryota</taxon>
        <taxon>Fungi</taxon>
        <taxon>Dikarya</taxon>
        <taxon>Ascomycota</taxon>
        <taxon>Pezizomycotina</taxon>
        <taxon>Dothideomycetes</taxon>
        <taxon>Dothideomycetidae</taxon>
        <taxon>Mycosphaerellales</taxon>
        <taxon>Mycosphaerellaceae</taxon>
        <taxon>Zasmidium</taxon>
    </lineage>
</organism>
<dbReference type="SUPFAM" id="SSF54373">
    <property type="entry name" value="FAD-linked reductases, C-terminal domain"/>
    <property type="match status" value="1"/>
</dbReference>
<dbReference type="Pfam" id="PF00732">
    <property type="entry name" value="GMC_oxred_N"/>
    <property type="match status" value="1"/>
</dbReference>